<dbReference type="GO" id="GO:0005759">
    <property type="term" value="C:mitochondrial matrix"/>
    <property type="evidence" value="ECO:0007669"/>
    <property type="project" value="TreeGrafter"/>
</dbReference>
<dbReference type="AlphaFoldDB" id="A0AAV9U1T9"/>
<organism evidence="2 3">
    <name type="scientific">Orbilia brochopaga</name>
    <dbReference type="NCBI Taxonomy" id="3140254"/>
    <lineage>
        <taxon>Eukaryota</taxon>
        <taxon>Fungi</taxon>
        <taxon>Dikarya</taxon>
        <taxon>Ascomycota</taxon>
        <taxon>Pezizomycotina</taxon>
        <taxon>Orbiliomycetes</taxon>
        <taxon>Orbiliales</taxon>
        <taxon>Orbiliaceae</taxon>
        <taxon>Orbilia</taxon>
    </lineage>
</organism>
<sequence length="136" mass="15120">MASAKGQQVLSLYRAILRELPPIIIRPIATQKAGFPTAPPQPRTRRLPLHEQLRLHVKSVAKTATASSTGENGASQDGESDNAVILRTRQLIRYLEAQRSYAELLERYNAGLYEDNGERIRRAARRVGLEIADSST</sequence>
<keyword evidence="3" id="KW-1185">Reference proteome</keyword>
<evidence type="ECO:0000256" key="1">
    <source>
        <dbReference type="SAM" id="MobiDB-lite"/>
    </source>
</evidence>
<evidence type="ECO:0000313" key="3">
    <source>
        <dbReference type="Proteomes" id="UP001375240"/>
    </source>
</evidence>
<dbReference type="GO" id="GO:0033615">
    <property type="term" value="P:mitochondrial proton-transporting ATP synthase complex assembly"/>
    <property type="evidence" value="ECO:0007669"/>
    <property type="project" value="InterPro"/>
</dbReference>
<comment type="caution">
    <text evidence="2">The sequence shown here is derived from an EMBL/GenBank/DDBJ whole genome shotgun (WGS) entry which is preliminary data.</text>
</comment>
<proteinExistence type="predicted"/>
<dbReference type="InterPro" id="IPR039196">
    <property type="entry name" value="Fmc1"/>
</dbReference>
<feature type="region of interest" description="Disordered" evidence="1">
    <location>
        <begin position="60"/>
        <end position="81"/>
    </location>
</feature>
<feature type="compositionally biased region" description="Polar residues" evidence="1">
    <location>
        <begin position="62"/>
        <end position="77"/>
    </location>
</feature>
<evidence type="ECO:0000313" key="2">
    <source>
        <dbReference type="EMBL" id="KAK6332711.1"/>
    </source>
</evidence>
<dbReference type="Pfam" id="PF13233">
    <property type="entry name" value="Complex1_LYR_2"/>
    <property type="match status" value="1"/>
</dbReference>
<reference evidence="2 3" key="1">
    <citation type="submission" date="2019-10" db="EMBL/GenBank/DDBJ databases">
        <authorList>
            <person name="Palmer J.M."/>
        </authorList>
    </citation>
    <scope>NUCLEOTIDE SEQUENCE [LARGE SCALE GENOMIC DNA]</scope>
    <source>
        <strain evidence="2 3">TWF696</strain>
    </source>
</reference>
<dbReference type="EMBL" id="JAVHNQ010000014">
    <property type="protein sequence ID" value="KAK6332711.1"/>
    <property type="molecule type" value="Genomic_DNA"/>
</dbReference>
<gene>
    <name evidence="2" type="ORF">TWF696_002736</name>
</gene>
<name>A0AAV9U1T9_9PEZI</name>
<dbReference type="PANTHER" id="PTHR28015:SF1">
    <property type="entry name" value="ATP SYNTHASE ASSEMBLY FACTOR FMC1, MITOCHONDRIAL"/>
    <property type="match status" value="1"/>
</dbReference>
<dbReference type="Proteomes" id="UP001375240">
    <property type="component" value="Unassembled WGS sequence"/>
</dbReference>
<protein>
    <submittedName>
        <fullName evidence="2">Uncharacterized protein</fullName>
    </submittedName>
</protein>
<dbReference type="PANTHER" id="PTHR28015">
    <property type="entry name" value="ATP SYNTHASE ASSEMBLY FACTOR FMC1, MITOCHONDRIAL"/>
    <property type="match status" value="1"/>
</dbReference>
<accession>A0AAV9U1T9</accession>